<reference evidence="1" key="1">
    <citation type="submission" date="2021-03" db="EMBL/GenBank/DDBJ databases">
        <authorList>
            <person name="Li Z."/>
            <person name="Yang C."/>
        </authorList>
    </citation>
    <scope>NUCLEOTIDE SEQUENCE</scope>
    <source>
        <strain evidence="1">Dzin_1.0</strain>
        <tissue evidence="1">Leaf</tissue>
    </source>
</reference>
<accession>A0A9D5CA68</accession>
<sequence>MSRSGSSPFEEEHIGGSDVGVEFPAIEEGNFVFEDKSLIYNENGQMQHEVDVQFAEESVCDYGATVLWKHVVKRKKCGSAHGVSTCSLDVCLPSL</sequence>
<keyword evidence="2" id="KW-1185">Reference proteome</keyword>
<evidence type="ECO:0000313" key="1">
    <source>
        <dbReference type="EMBL" id="KAJ0969144.1"/>
    </source>
</evidence>
<gene>
    <name evidence="1" type="ORF">J5N97_022021</name>
</gene>
<protein>
    <submittedName>
        <fullName evidence="1">Uncharacterized protein</fullName>
    </submittedName>
</protein>
<dbReference type="AlphaFoldDB" id="A0A9D5CA68"/>
<dbReference type="Proteomes" id="UP001085076">
    <property type="component" value="Miscellaneous, Linkage group lg06"/>
</dbReference>
<comment type="caution">
    <text evidence="1">The sequence shown here is derived from an EMBL/GenBank/DDBJ whole genome shotgun (WGS) entry which is preliminary data.</text>
</comment>
<organism evidence="1 2">
    <name type="scientific">Dioscorea zingiberensis</name>
    <dbReference type="NCBI Taxonomy" id="325984"/>
    <lineage>
        <taxon>Eukaryota</taxon>
        <taxon>Viridiplantae</taxon>
        <taxon>Streptophyta</taxon>
        <taxon>Embryophyta</taxon>
        <taxon>Tracheophyta</taxon>
        <taxon>Spermatophyta</taxon>
        <taxon>Magnoliopsida</taxon>
        <taxon>Liliopsida</taxon>
        <taxon>Dioscoreales</taxon>
        <taxon>Dioscoreaceae</taxon>
        <taxon>Dioscorea</taxon>
    </lineage>
</organism>
<proteinExistence type="predicted"/>
<dbReference type="EMBL" id="JAGGNH010000006">
    <property type="protein sequence ID" value="KAJ0969144.1"/>
    <property type="molecule type" value="Genomic_DNA"/>
</dbReference>
<name>A0A9D5CA68_9LILI</name>
<evidence type="ECO:0000313" key="2">
    <source>
        <dbReference type="Proteomes" id="UP001085076"/>
    </source>
</evidence>
<reference evidence="1" key="2">
    <citation type="journal article" date="2022" name="Hortic Res">
        <title>The genome of Dioscorea zingiberensis sheds light on the biosynthesis, origin and evolution of the medicinally important diosgenin saponins.</title>
        <authorList>
            <person name="Li Y."/>
            <person name="Tan C."/>
            <person name="Li Z."/>
            <person name="Guo J."/>
            <person name="Li S."/>
            <person name="Chen X."/>
            <person name="Wang C."/>
            <person name="Dai X."/>
            <person name="Yang H."/>
            <person name="Song W."/>
            <person name="Hou L."/>
            <person name="Xu J."/>
            <person name="Tong Z."/>
            <person name="Xu A."/>
            <person name="Yuan X."/>
            <person name="Wang W."/>
            <person name="Yang Q."/>
            <person name="Chen L."/>
            <person name="Sun Z."/>
            <person name="Wang K."/>
            <person name="Pan B."/>
            <person name="Chen J."/>
            <person name="Bao Y."/>
            <person name="Liu F."/>
            <person name="Qi X."/>
            <person name="Gang D.R."/>
            <person name="Wen J."/>
            <person name="Li J."/>
        </authorList>
    </citation>
    <scope>NUCLEOTIDE SEQUENCE</scope>
    <source>
        <strain evidence="1">Dzin_1.0</strain>
    </source>
</reference>